<evidence type="ECO:0000256" key="3">
    <source>
        <dbReference type="ARBA" id="ARBA00023172"/>
    </source>
</evidence>
<dbReference type="EMBL" id="MU070117">
    <property type="protein sequence ID" value="KAF5829763.1"/>
    <property type="molecule type" value="Genomic_DNA"/>
</dbReference>
<evidence type="ECO:0000313" key="7">
    <source>
        <dbReference type="Proteomes" id="UP000815325"/>
    </source>
</evidence>
<dbReference type="PROSITE" id="PS00397">
    <property type="entry name" value="RECOMBINASES_1"/>
    <property type="match status" value="1"/>
</dbReference>
<accession>A0ABQ7G582</accession>
<dbReference type="NCBIfam" id="NF033518">
    <property type="entry name" value="transpos_IS607"/>
    <property type="match status" value="1"/>
</dbReference>
<sequence length="201" mass="23114">MNEFITTKEAKAALGVSEETLRRWADKGLFPSIRTPGNQRLYCIKQYLQNKQYQEPQQKNICYCRVSSQGQKDDLQRQIQYMQGKFPNHQIISDIGSGLNFKRKGLQTILEMSSKGLLAGGSVVVSYRDRISRFAFELVERILQLHGVQLMVLHEEMEGSEHGELVEDLLAIINVFNCRINGKRKYKEKRKSQSNVETASE</sequence>
<dbReference type="InterPro" id="IPR009061">
    <property type="entry name" value="DNA-bd_dom_put_sf"/>
</dbReference>
<evidence type="ECO:0000259" key="4">
    <source>
        <dbReference type="PROSITE" id="PS50937"/>
    </source>
</evidence>
<name>A0ABQ7G582_DUNSA</name>
<dbReference type="PROSITE" id="PS51736">
    <property type="entry name" value="RECOMBINASES_3"/>
    <property type="match status" value="1"/>
</dbReference>
<feature type="domain" description="Resolvase/invertase-type recombinase catalytic" evidence="5">
    <location>
        <begin position="59"/>
        <end position="201"/>
    </location>
</feature>
<dbReference type="InterPro" id="IPR048046">
    <property type="entry name" value="Transpos_IS607"/>
</dbReference>
<keyword evidence="7" id="KW-1185">Reference proteome</keyword>
<gene>
    <name evidence="6" type="ORF">DUNSADRAFT_15545</name>
</gene>
<dbReference type="Pfam" id="PF00239">
    <property type="entry name" value="Resolvase"/>
    <property type="match status" value="1"/>
</dbReference>
<keyword evidence="2" id="KW-0238">DNA-binding</keyword>
<dbReference type="Gene3D" id="3.40.50.1390">
    <property type="entry name" value="Resolvase, N-terminal catalytic domain"/>
    <property type="match status" value="1"/>
</dbReference>
<dbReference type="SUPFAM" id="SSF46955">
    <property type="entry name" value="Putative DNA-binding domain"/>
    <property type="match status" value="1"/>
</dbReference>
<dbReference type="InterPro" id="IPR000551">
    <property type="entry name" value="MerR-type_HTH_dom"/>
</dbReference>
<dbReference type="InterPro" id="IPR036162">
    <property type="entry name" value="Resolvase-like_N_sf"/>
</dbReference>
<keyword evidence="1" id="KW-0229">DNA integration</keyword>
<dbReference type="InterPro" id="IPR006118">
    <property type="entry name" value="Recombinase_CS"/>
</dbReference>
<comment type="caution">
    <text evidence="6">The sequence shown here is derived from an EMBL/GenBank/DDBJ whole genome shotgun (WGS) entry which is preliminary data.</text>
</comment>
<dbReference type="Pfam" id="PF00376">
    <property type="entry name" value="MerR"/>
    <property type="match status" value="1"/>
</dbReference>
<dbReference type="PANTHER" id="PTHR36172">
    <property type="match status" value="1"/>
</dbReference>
<evidence type="ECO:0000313" key="6">
    <source>
        <dbReference type="EMBL" id="KAF5829763.1"/>
    </source>
</evidence>
<dbReference type="PROSITE" id="PS50937">
    <property type="entry name" value="HTH_MERR_2"/>
    <property type="match status" value="1"/>
</dbReference>
<dbReference type="CDD" id="cd04762">
    <property type="entry name" value="HTH_MerR-trunc"/>
    <property type="match status" value="1"/>
</dbReference>
<reference evidence="6" key="1">
    <citation type="submission" date="2017-08" db="EMBL/GenBank/DDBJ databases">
        <authorList>
            <person name="Polle J.E."/>
            <person name="Barry K."/>
            <person name="Cushman J."/>
            <person name="Schmutz J."/>
            <person name="Tran D."/>
            <person name="Hathwaick L.T."/>
            <person name="Yim W.C."/>
            <person name="Jenkins J."/>
            <person name="Mckie-Krisberg Z.M."/>
            <person name="Prochnik S."/>
            <person name="Lindquist E."/>
            <person name="Dockter R.B."/>
            <person name="Adam C."/>
            <person name="Molina H."/>
            <person name="Bunkerborg J."/>
            <person name="Jin E."/>
            <person name="Buchheim M."/>
            <person name="Magnuson J."/>
        </authorList>
    </citation>
    <scope>NUCLEOTIDE SEQUENCE</scope>
    <source>
        <strain evidence="6">CCAP 19/18</strain>
    </source>
</reference>
<dbReference type="PANTHER" id="PTHR36172:SF1">
    <property type="entry name" value="RESOLVASE-RELATED"/>
    <property type="match status" value="1"/>
</dbReference>
<evidence type="ECO:0000259" key="5">
    <source>
        <dbReference type="PROSITE" id="PS51736"/>
    </source>
</evidence>
<proteinExistence type="predicted"/>
<evidence type="ECO:0000256" key="2">
    <source>
        <dbReference type="ARBA" id="ARBA00023125"/>
    </source>
</evidence>
<dbReference type="Gene3D" id="1.10.287.2170">
    <property type="match status" value="1"/>
</dbReference>
<dbReference type="SUPFAM" id="SSF53041">
    <property type="entry name" value="Resolvase-like"/>
    <property type="match status" value="1"/>
</dbReference>
<protein>
    <submittedName>
        <fullName evidence="6">Resolvase</fullName>
    </submittedName>
</protein>
<dbReference type="InterPro" id="IPR006119">
    <property type="entry name" value="Resolv_N"/>
</dbReference>
<evidence type="ECO:0000256" key="1">
    <source>
        <dbReference type="ARBA" id="ARBA00022908"/>
    </source>
</evidence>
<dbReference type="Gene3D" id="1.10.1660.10">
    <property type="match status" value="1"/>
</dbReference>
<organism evidence="6 7">
    <name type="scientific">Dunaliella salina</name>
    <name type="common">Green alga</name>
    <name type="synonym">Protococcus salinus</name>
    <dbReference type="NCBI Taxonomy" id="3046"/>
    <lineage>
        <taxon>Eukaryota</taxon>
        <taxon>Viridiplantae</taxon>
        <taxon>Chlorophyta</taxon>
        <taxon>core chlorophytes</taxon>
        <taxon>Chlorophyceae</taxon>
        <taxon>CS clade</taxon>
        <taxon>Chlamydomonadales</taxon>
        <taxon>Dunaliellaceae</taxon>
        <taxon>Dunaliella</taxon>
    </lineage>
</organism>
<dbReference type="Proteomes" id="UP000815325">
    <property type="component" value="Unassembled WGS sequence"/>
</dbReference>
<dbReference type="InterPro" id="IPR051491">
    <property type="entry name" value="Recombinase/Transposase-rel"/>
</dbReference>
<dbReference type="SMART" id="SM00857">
    <property type="entry name" value="Resolvase"/>
    <property type="match status" value="1"/>
</dbReference>
<feature type="domain" description="HTH merR-type" evidence="4">
    <location>
        <begin position="1"/>
        <end position="42"/>
    </location>
</feature>
<keyword evidence="3" id="KW-0233">DNA recombination</keyword>